<keyword evidence="3 7" id="KW-0812">Transmembrane</keyword>
<evidence type="ECO:0000256" key="1">
    <source>
        <dbReference type="ARBA" id="ARBA00004141"/>
    </source>
</evidence>
<keyword evidence="6 7" id="KW-0472">Membrane</keyword>
<feature type="transmembrane region" description="Helical" evidence="7">
    <location>
        <begin position="49"/>
        <end position="72"/>
    </location>
</feature>
<evidence type="ECO:0000256" key="3">
    <source>
        <dbReference type="ARBA" id="ARBA00022692"/>
    </source>
</evidence>
<reference evidence="9 10" key="1">
    <citation type="submission" date="2009-11" db="EMBL/GenBank/DDBJ databases">
        <title>Annotation of Allomyces macrogynus ATCC 38327.</title>
        <authorList>
            <consortium name="The Broad Institute Genome Sequencing Platform"/>
            <person name="Russ C."/>
            <person name="Cuomo C."/>
            <person name="Burger G."/>
            <person name="Gray M.W."/>
            <person name="Holland P.W.H."/>
            <person name="King N."/>
            <person name="Lang F.B.F."/>
            <person name="Roger A.J."/>
            <person name="Ruiz-Trillo I."/>
            <person name="Young S.K."/>
            <person name="Zeng Q."/>
            <person name="Gargeya S."/>
            <person name="Fitzgerald M."/>
            <person name="Haas B."/>
            <person name="Abouelleil A."/>
            <person name="Alvarado L."/>
            <person name="Arachchi H.M."/>
            <person name="Berlin A."/>
            <person name="Chapman S.B."/>
            <person name="Gearin G."/>
            <person name="Goldberg J."/>
            <person name="Griggs A."/>
            <person name="Gujja S."/>
            <person name="Hansen M."/>
            <person name="Heiman D."/>
            <person name="Howarth C."/>
            <person name="Larimer J."/>
            <person name="Lui A."/>
            <person name="MacDonald P.J.P."/>
            <person name="McCowen C."/>
            <person name="Montmayeur A."/>
            <person name="Murphy C."/>
            <person name="Neiman D."/>
            <person name="Pearson M."/>
            <person name="Priest M."/>
            <person name="Roberts A."/>
            <person name="Saif S."/>
            <person name="Shea T."/>
            <person name="Sisk P."/>
            <person name="Stolte C."/>
            <person name="Sykes S."/>
            <person name="Wortman J."/>
            <person name="Nusbaum C."/>
            <person name="Birren B."/>
        </authorList>
    </citation>
    <scope>NUCLEOTIDE SEQUENCE [LARGE SCALE GENOMIC DNA]</scope>
    <source>
        <strain evidence="9 10">ATCC 38327</strain>
    </source>
</reference>
<evidence type="ECO:0000313" key="9">
    <source>
        <dbReference type="EMBL" id="KNE63145.1"/>
    </source>
</evidence>
<proteinExistence type="predicted"/>
<reference evidence="10" key="2">
    <citation type="submission" date="2009-11" db="EMBL/GenBank/DDBJ databases">
        <title>The Genome Sequence of Allomyces macrogynus strain ATCC 38327.</title>
        <authorList>
            <consortium name="The Broad Institute Genome Sequencing Platform"/>
            <person name="Russ C."/>
            <person name="Cuomo C."/>
            <person name="Shea T."/>
            <person name="Young S.K."/>
            <person name="Zeng Q."/>
            <person name="Koehrsen M."/>
            <person name="Haas B."/>
            <person name="Borodovsky M."/>
            <person name="Guigo R."/>
            <person name="Alvarado L."/>
            <person name="Berlin A."/>
            <person name="Borenstein D."/>
            <person name="Chen Z."/>
            <person name="Engels R."/>
            <person name="Freedman E."/>
            <person name="Gellesch M."/>
            <person name="Goldberg J."/>
            <person name="Griggs A."/>
            <person name="Gujja S."/>
            <person name="Heiman D."/>
            <person name="Hepburn T."/>
            <person name="Howarth C."/>
            <person name="Jen D."/>
            <person name="Larson L."/>
            <person name="Lewis B."/>
            <person name="Mehta T."/>
            <person name="Park D."/>
            <person name="Pearson M."/>
            <person name="Roberts A."/>
            <person name="Saif S."/>
            <person name="Shenoy N."/>
            <person name="Sisk P."/>
            <person name="Stolte C."/>
            <person name="Sykes S."/>
            <person name="Walk T."/>
            <person name="White J."/>
            <person name="Yandava C."/>
            <person name="Burger G."/>
            <person name="Gray M.W."/>
            <person name="Holland P.W.H."/>
            <person name="King N."/>
            <person name="Lang F.B.F."/>
            <person name="Roger A.J."/>
            <person name="Ruiz-Trillo I."/>
            <person name="Lander E."/>
            <person name="Nusbaum C."/>
        </authorList>
    </citation>
    <scope>NUCLEOTIDE SEQUENCE [LARGE SCALE GENOMIC DNA]</scope>
    <source>
        <strain evidence="10">ATCC 38327</strain>
    </source>
</reference>
<organism evidence="9 10">
    <name type="scientific">Allomyces macrogynus (strain ATCC 38327)</name>
    <name type="common">Allomyces javanicus var. macrogynus</name>
    <dbReference type="NCBI Taxonomy" id="578462"/>
    <lineage>
        <taxon>Eukaryota</taxon>
        <taxon>Fungi</taxon>
        <taxon>Fungi incertae sedis</taxon>
        <taxon>Blastocladiomycota</taxon>
        <taxon>Blastocladiomycetes</taxon>
        <taxon>Blastocladiales</taxon>
        <taxon>Blastocladiaceae</taxon>
        <taxon>Allomyces</taxon>
    </lineage>
</organism>
<dbReference type="Pfam" id="PF14995">
    <property type="entry name" value="TMEM107"/>
    <property type="match status" value="1"/>
</dbReference>
<dbReference type="AlphaFoldDB" id="A0A0L0SL86"/>
<gene>
    <name evidence="9" type="ORF">AMAG_08307</name>
</gene>
<name>A0A0L0SL86_ALLM3</name>
<evidence type="ECO:0000256" key="6">
    <source>
        <dbReference type="ARBA" id="ARBA00023136"/>
    </source>
</evidence>
<evidence type="ECO:0000313" key="10">
    <source>
        <dbReference type="Proteomes" id="UP000054350"/>
    </source>
</evidence>
<sequence length="141" mass="15419">MTTSLLSLRFLTALGLTLTSLTCLASRDPHVVVALSAVYTAAEYAAADTTAVGAHILIALGPLVNVAGLFTGVTVFRPLVNLFYIINHALGALWLLAYTMQPRMDYRVLWYIFLLTSLPVLVFELAAIAVQWRLTRLKLAL</sequence>
<accession>A0A0L0SL86</accession>
<feature type="signal peptide" evidence="8">
    <location>
        <begin position="1"/>
        <end position="19"/>
    </location>
</feature>
<dbReference type="GO" id="GO:0036038">
    <property type="term" value="C:MKS complex"/>
    <property type="evidence" value="ECO:0007669"/>
    <property type="project" value="TreeGrafter"/>
</dbReference>
<dbReference type="EMBL" id="GG745341">
    <property type="protein sequence ID" value="KNE63145.1"/>
    <property type="molecule type" value="Genomic_DNA"/>
</dbReference>
<dbReference type="GO" id="GO:1905515">
    <property type="term" value="P:non-motile cilium assembly"/>
    <property type="evidence" value="ECO:0007669"/>
    <property type="project" value="TreeGrafter"/>
</dbReference>
<dbReference type="VEuPathDB" id="FungiDB:AMAG_08307"/>
<protein>
    <recommendedName>
        <fullName evidence="2">Transmembrane protein 107</fullName>
    </recommendedName>
</protein>
<dbReference type="GO" id="GO:0016020">
    <property type="term" value="C:membrane"/>
    <property type="evidence" value="ECO:0007669"/>
    <property type="project" value="UniProtKB-SubCell"/>
</dbReference>
<feature type="transmembrane region" description="Helical" evidence="7">
    <location>
        <begin position="79"/>
        <end position="97"/>
    </location>
</feature>
<feature type="transmembrane region" description="Helical" evidence="7">
    <location>
        <begin position="109"/>
        <end position="130"/>
    </location>
</feature>
<keyword evidence="4" id="KW-0970">Cilium biogenesis/degradation</keyword>
<dbReference type="InterPro" id="IPR029248">
    <property type="entry name" value="TMEM107"/>
</dbReference>
<dbReference type="GO" id="GO:1904491">
    <property type="term" value="P:protein localization to ciliary transition zone"/>
    <property type="evidence" value="ECO:0007669"/>
    <property type="project" value="TreeGrafter"/>
</dbReference>
<keyword evidence="5 7" id="KW-1133">Transmembrane helix</keyword>
<evidence type="ECO:0000256" key="8">
    <source>
        <dbReference type="SAM" id="SignalP"/>
    </source>
</evidence>
<evidence type="ECO:0000256" key="7">
    <source>
        <dbReference type="SAM" id="Phobius"/>
    </source>
</evidence>
<evidence type="ECO:0000256" key="5">
    <source>
        <dbReference type="ARBA" id="ARBA00022989"/>
    </source>
</evidence>
<keyword evidence="8" id="KW-0732">Signal</keyword>
<dbReference type="Proteomes" id="UP000054350">
    <property type="component" value="Unassembled WGS sequence"/>
</dbReference>
<evidence type="ECO:0000256" key="2">
    <source>
        <dbReference type="ARBA" id="ARBA00015652"/>
    </source>
</evidence>
<evidence type="ECO:0000256" key="4">
    <source>
        <dbReference type="ARBA" id="ARBA00022794"/>
    </source>
</evidence>
<comment type="subcellular location">
    <subcellularLocation>
        <location evidence="1">Membrane</location>
        <topology evidence="1">Multi-pass membrane protein</topology>
    </subcellularLocation>
</comment>
<keyword evidence="10" id="KW-1185">Reference proteome</keyword>
<feature type="chain" id="PRO_5005548035" description="Transmembrane protein 107" evidence="8">
    <location>
        <begin position="20"/>
        <end position="141"/>
    </location>
</feature>
<dbReference type="PANTHER" id="PTHR34341">
    <property type="entry name" value="TRANSMEMBRANE PROTEIN 107"/>
    <property type="match status" value="1"/>
</dbReference>
<dbReference type="PANTHER" id="PTHR34341:SF1">
    <property type="entry name" value="TRANSMEMBRANE PROTEIN 107"/>
    <property type="match status" value="1"/>
</dbReference>